<dbReference type="Gene3D" id="3.30.565.10">
    <property type="entry name" value="Histidine kinase-like ATPase, C-terminal domain"/>
    <property type="match status" value="1"/>
</dbReference>
<evidence type="ECO:0000256" key="3">
    <source>
        <dbReference type="ARBA" id="ARBA00012438"/>
    </source>
</evidence>
<dbReference type="GO" id="GO:0005886">
    <property type="term" value="C:plasma membrane"/>
    <property type="evidence" value="ECO:0007669"/>
    <property type="project" value="UniProtKB-SubCell"/>
</dbReference>
<comment type="caution">
    <text evidence="13">The sequence shown here is derived from an EMBL/GenBank/DDBJ whole genome shotgun (WGS) entry which is preliminary data.</text>
</comment>
<keyword evidence="6 11" id="KW-0812">Transmembrane</keyword>
<dbReference type="PANTHER" id="PTHR45453:SF2">
    <property type="entry name" value="HISTIDINE KINASE"/>
    <property type="match status" value="1"/>
</dbReference>
<dbReference type="InterPro" id="IPR003594">
    <property type="entry name" value="HATPase_dom"/>
</dbReference>
<evidence type="ECO:0000256" key="10">
    <source>
        <dbReference type="ARBA" id="ARBA00023136"/>
    </source>
</evidence>
<evidence type="ECO:0000259" key="12">
    <source>
        <dbReference type="PROSITE" id="PS50109"/>
    </source>
</evidence>
<dbReference type="SUPFAM" id="SSF55874">
    <property type="entry name" value="ATPase domain of HSP90 chaperone/DNA topoisomerase II/histidine kinase"/>
    <property type="match status" value="1"/>
</dbReference>
<feature type="transmembrane region" description="Helical" evidence="11">
    <location>
        <begin position="41"/>
        <end position="61"/>
    </location>
</feature>
<dbReference type="GO" id="GO:0000155">
    <property type="term" value="F:phosphorelay sensor kinase activity"/>
    <property type="evidence" value="ECO:0007669"/>
    <property type="project" value="TreeGrafter"/>
</dbReference>
<comment type="catalytic activity">
    <reaction evidence="1">
        <text>ATP + protein L-histidine = ADP + protein N-phospho-L-histidine.</text>
        <dbReference type="EC" id="2.7.13.3"/>
    </reaction>
</comment>
<dbReference type="PANTHER" id="PTHR45453">
    <property type="entry name" value="PHOSPHATE REGULON SENSOR PROTEIN PHOR"/>
    <property type="match status" value="1"/>
</dbReference>
<evidence type="ECO:0000256" key="9">
    <source>
        <dbReference type="ARBA" id="ARBA00023012"/>
    </source>
</evidence>
<keyword evidence="8 11" id="KW-1133">Transmembrane helix</keyword>
<dbReference type="PROSITE" id="PS50109">
    <property type="entry name" value="HIS_KIN"/>
    <property type="match status" value="1"/>
</dbReference>
<evidence type="ECO:0000256" key="11">
    <source>
        <dbReference type="SAM" id="Phobius"/>
    </source>
</evidence>
<organism evidence="13 14">
    <name type="scientific">Clostridium saccharobutylicum</name>
    <dbReference type="NCBI Taxonomy" id="169679"/>
    <lineage>
        <taxon>Bacteria</taxon>
        <taxon>Bacillati</taxon>
        <taxon>Bacillota</taxon>
        <taxon>Clostridia</taxon>
        <taxon>Eubacteriales</taxon>
        <taxon>Clostridiaceae</taxon>
        <taxon>Clostridium</taxon>
    </lineage>
</organism>
<dbReference type="InterPro" id="IPR036890">
    <property type="entry name" value="HATPase_C_sf"/>
</dbReference>
<keyword evidence="9" id="KW-0902">Two-component regulatory system</keyword>
<dbReference type="RefSeq" id="WP_077867304.1">
    <property type="nucleotide sequence ID" value="NZ_LZYZ01000010.1"/>
</dbReference>
<name>A0A1S8MQH3_CLOSA</name>
<evidence type="ECO:0000256" key="2">
    <source>
        <dbReference type="ARBA" id="ARBA00004651"/>
    </source>
</evidence>
<dbReference type="Pfam" id="PF02518">
    <property type="entry name" value="HATPase_c"/>
    <property type="match status" value="1"/>
</dbReference>
<keyword evidence="4" id="KW-1003">Cell membrane</keyword>
<gene>
    <name evidence="13" type="primary">graS_2</name>
    <name evidence="13" type="ORF">CLOSAC_43310</name>
</gene>
<evidence type="ECO:0000313" key="14">
    <source>
        <dbReference type="Proteomes" id="UP000191154"/>
    </source>
</evidence>
<reference evidence="13 14" key="1">
    <citation type="submission" date="2016-05" db="EMBL/GenBank/DDBJ databases">
        <title>Microbial solvent formation.</title>
        <authorList>
            <person name="Poehlein A."/>
            <person name="Montoya Solano J.D."/>
            <person name="Flitsch S."/>
            <person name="Krabben P."/>
            <person name="Duerre P."/>
            <person name="Daniel R."/>
        </authorList>
    </citation>
    <scope>NUCLEOTIDE SEQUENCE [LARGE SCALE GENOMIC DNA]</scope>
    <source>
        <strain evidence="13 14">L1-8</strain>
    </source>
</reference>
<dbReference type="Proteomes" id="UP000191154">
    <property type="component" value="Unassembled WGS sequence"/>
</dbReference>
<evidence type="ECO:0000256" key="8">
    <source>
        <dbReference type="ARBA" id="ARBA00022989"/>
    </source>
</evidence>
<sequence>MKIRDYIKINKIWLISNLIIFVIINSVLYSSATISRSFQDIVYMDILILLTIFIAFTYGFIKEKNKYSNILKYNEELDNKISDFHLNVFSNMLEKQNLEHLKREDYLKNNINDFEDYITKWVHDIKINIAVINLLLENLEENESQKIISEIKQMEFSVNQMLYVTRANNYNLDIKSEQVEIKDEIRKAIKENTEFFINKNIEIILHVESFNIISDRKWIHYILSQIINNSSKYTDEDGQLQIYSKEDDKAYYLHIKDDGIGIPIEDINRIFQKGFTGKNGRTRTKSTGIGLYYAKKMCNALNIDLRVASEEEEYTEFILSFYKLADYFNVTPMSQ</sequence>
<dbReference type="GO" id="GO:0016036">
    <property type="term" value="P:cellular response to phosphate starvation"/>
    <property type="evidence" value="ECO:0007669"/>
    <property type="project" value="TreeGrafter"/>
</dbReference>
<dbReference type="InterPro" id="IPR005467">
    <property type="entry name" value="His_kinase_dom"/>
</dbReference>
<evidence type="ECO:0000256" key="5">
    <source>
        <dbReference type="ARBA" id="ARBA00022679"/>
    </source>
</evidence>
<keyword evidence="10 11" id="KW-0472">Membrane</keyword>
<dbReference type="AlphaFoldDB" id="A0A1S8MQH3"/>
<comment type="subcellular location">
    <subcellularLocation>
        <location evidence="2">Cell membrane</location>
        <topology evidence="2">Multi-pass membrane protein</topology>
    </subcellularLocation>
</comment>
<feature type="domain" description="Histidine kinase" evidence="12">
    <location>
        <begin position="120"/>
        <end position="325"/>
    </location>
</feature>
<keyword evidence="7 13" id="KW-0418">Kinase</keyword>
<dbReference type="GO" id="GO:0004721">
    <property type="term" value="F:phosphoprotein phosphatase activity"/>
    <property type="evidence" value="ECO:0007669"/>
    <property type="project" value="TreeGrafter"/>
</dbReference>
<evidence type="ECO:0000256" key="6">
    <source>
        <dbReference type="ARBA" id="ARBA00022692"/>
    </source>
</evidence>
<keyword evidence="5 13" id="KW-0808">Transferase</keyword>
<evidence type="ECO:0000256" key="4">
    <source>
        <dbReference type="ARBA" id="ARBA00022475"/>
    </source>
</evidence>
<evidence type="ECO:0000256" key="1">
    <source>
        <dbReference type="ARBA" id="ARBA00000085"/>
    </source>
</evidence>
<feature type="transmembrane region" description="Helical" evidence="11">
    <location>
        <begin position="12"/>
        <end position="29"/>
    </location>
</feature>
<dbReference type="EC" id="2.7.13.3" evidence="3"/>
<evidence type="ECO:0000256" key="7">
    <source>
        <dbReference type="ARBA" id="ARBA00022777"/>
    </source>
</evidence>
<protein>
    <recommendedName>
        <fullName evidence="3">histidine kinase</fullName>
        <ecNumber evidence="3">2.7.13.3</ecNumber>
    </recommendedName>
</protein>
<proteinExistence type="predicted"/>
<evidence type="ECO:0000313" key="13">
    <source>
        <dbReference type="EMBL" id="OOM06411.1"/>
    </source>
</evidence>
<dbReference type="InterPro" id="IPR050351">
    <property type="entry name" value="BphY/WalK/GraS-like"/>
</dbReference>
<dbReference type="EMBL" id="LZYZ01000010">
    <property type="protein sequence ID" value="OOM06411.1"/>
    <property type="molecule type" value="Genomic_DNA"/>
</dbReference>
<dbReference type="SMART" id="SM00387">
    <property type="entry name" value="HATPase_c"/>
    <property type="match status" value="1"/>
</dbReference>
<accession>A0A1S8MQH3</accession>